<dbReference type="PANTHER" id="PTHR40031:SF1">
    <property type="entry name" value="MEMBRANE-BOUND METAL-DEPENDENT HYDROLASE"/>
    <property type="match status" value="1"/>
</dbReference>
<dbReference type="GO" id="GO:0016787">
    <property type="term" value="F:hydrolase activity"/>
    <property type="evidence" value="ECO:0007669"/>
    <property type="project" value="UniProtKB-KW"/>
</dbReference>
<keyword evidence="2" id="KW-0378">Hydrolase</keyword>
<dbReference type="InterPro" id="IPR007404">
    <property type="entry name" value="YdjM-like"/>
</dbReference>
<keyword evidence="1" id="KW-0812">Transmembrane</keyword>
<dbReference type="InterPro" id="IPR053170">
    <property type="entry name" value="Transcription_regulator"/>
</dbReference>
<protein>
    <submittedName>
        <fullName evidence="2">Metal-dependent hydrolase</fullName>
    </submittedName>
</protein>
<keyword evidence="3" id="KW-1185">Reference proteome</keyword>
<feature type="transmembrane region" description="Helical" evidence="1">
    <location>
        <begin position="124"/>
        <end position="146"/>
    </location>
</feature>
<feature type="transmembrane region" description="Helical" evidence="1">
    <location>
        <begin position="158"/>
        <end position="182"/>
    </location>
</feature>
<dbReference type="PANTHER" id="PTHR40031">
    <property type="entry name" value="HYPOTHETICAL MEMBRANE SPANNING PROTEIN"/>
    <property type="match status" value="1"/>
</dbReference>
<dbReference type="EMBL" id="RQVQ01000048">
    <property type="protein sequence ID" value="RRJ87727.1"/>
    <property type="molecule type" value="Genomic_DNA"/>
</dbReference>
<name>A0A3P3VZQ3_9FLAO</name>
<evidence type="ECO:0000313" key="2">
    <source>
        <dbReference type="EMBL" id="RRJ87727.1"/>
    </source>
</evidence>
<sequence>MDSLSQIVLGAAVSNAVLGKKIGNRSIVYGALIGTIPDLDVWIAKFFYDPITQIEVHRGFSHSILFYFLLSFILAFIVQKCENKNQVNYRESYIAVFLILVTHSILDVFTTWGTQLFWPFYDKLAIKSIFVIDPLYTIPFLICLLISMRKSKDNPKRFFWNYLGLGLSSFYLVLTVFLQFIVENKVQKSLDNNQIIYSNLVVKPTAMNTILWNIIIETDDAFLLSDYSFFDTKKINFEKHLKNHQLIDSLENEPIIKQLKRISENQFIITNTNNQLQFNDLRFGMLSNEKDSVKYAFSYDLYQENEKWNAKEVTKEKRDGVDLLKNLWIRLQGN</sequence>
<gene>
    <name evidence="2" type="ORF">EG240_14530</name>
</gene>
<dbReference type="RefSeq" id="WP_125020080.1">
    <property type="nucleotide sequence ID" value="NZ_RQVQ01000048.1"/>
</dbReference>
<dbReference type="OrthoDB" id="9781927at2"/>
<keyword evidence="1" id="KW-1133">Transmembrane helix</keyword>
<reference evidence="2 3" key="1">
    <citation type="submission" date="2018-11" db="EMBL/GenBank/DDBJ databases">
        <title>Flavobacterium sp. nov., YIM 102701-2 draft genome.</title>
        <authorList>
            <person name="Li G."/>
            <person name="Jiang Y."/>
        </authorList>
    </citation>
    <scope>NUCLEOTIDE SEQUENCE [LARGE SCALE GENOMIC DNA]</scope>
    <source>
        <strain evidence="2 3">YIM 102701-2</strain>
    </source>
</reference>
<dbReference type="AlphaFoldDB" id="A0A3P3VZQ3"/>
<evidence type="ECO:0000256" key="1">
    <source>
        <dbReference type="SAM" id="Phobius"/>
    </source>
</evidence>
<feature type="transmembrane region" description="Helical" evidence="1">
    <location>
        <begin position="93"/>
        <end position="112"/>
    </location>
</feature>
<comment type="caution">
    <text evidence="2">The sequence shown here is derived from an EMBL/GenBank/DDBJ whole genome shotgun (WGS) entry which is preliminary data.</text>
</comment>
<proteinExistence type="predicted"/>
<accession>A0A3P3VZQ3</accession>
<feature type="transmembrane region" description="Helical" evidence="1">
    <location>
        <begin position="64"/>
        <end position="81"/>
    </location>
</feature>
<dbReference type="Pfam" id="PF04307">
    <property type="entry name" value="YdjM"/>
    <property type="match status" value="1"/>
</dbReference>
<dbReference type="Proteomes" id="UP000275719">
    <property type="component" value="Unassembled WGS sequence"/>
</dbReference>
<organism evidence="2 3">
    <name type="scientific">Paenimyroides tangerinum</name>
    <dbReference type="NCBI Taxonomy" id="2488728"/>
    <lineage>
        <taxon>Bacteria</taxon>
        <taxon>Pseudomonadati</taxon>
        <taxon>Bacteroidota</taxon>
        <taxon>Flavobacteriia</taxon>
        <taxon>Flavobacteriales</taxon>
        <taxon>Flavobacteriaceae</taxon>
        <taxon>Paenimyroides</taxon>
    </lineage>
</organism>
<keyword evidence="1" id="KW-0472">Membrane</keyword>
<evidence type="ECO:0000313" key="3">
    <source>
        <dbReference type="Proteomes" id="UP000275719"/>
    </source>
</evidence>